<evidence type="ECO:0008006" key="7">
    <source>
        <dbReference type="Google" id="ProtNLM"/>
    </source>
</evidence>
<dbReference type="VEuPathDB" id="TriTrypDB:LpyrH10_20_1860"/>
<feature type="compositionally biased region" description="Polar residues" evidence="4">
    <location>
        <begin position="18"/>
        <end position="28"/>
    </location>
</feature>
<dbReference type="InterPro" id="IPR006594">
    <property type="entry name" value="LisH"/>
</dbReference>
<dbReference type="PANTHER" id="PTHR22838:SF0">
    <property type="entry name" value="WD REPEAT-CONTAINING PROTEIN 26"/>
    <property type="match status" value="1"/>
</dbReference>
<dbReference type="PANTHER" id="PTHR22838">
    <property type="entry name" value="WD REPEAT PROTEIN 26-RELATED"/>
    <property type="match status" value="1"/>
</dbReference>
<feature type="repeat" description="WD" evidence="3">
    <location>
        <begin position="413"/>
        <end position="454"/>
    </location>
</feature>
<evidence type="ECO:0000256" key="1">
    <source>
        <dbReference type="ARBA" id="ARBA00022574"/>
    </source>
</evidence>
<dbReference type="RefSeq" id="XP_015655018.1">
    <property type="nucleotide sequence ID" value="XM_015806654.1"/>
</dbReference>
<feature type="region of interest" description="Disordered" evidence="4">
    <location>
        <begin position="1"/>
        <end position="34"/>
    </location>
</feature>
<comment type="caution">
    <text evidence="5">The sequence shown here is derived from an EMBL/GenBank/DDBJ whole genome shotgun (WGS) entry which is preliminary data.</text>
</comment>
<reference evidence="5 6" key="1">
    <citation type="submission" date="2015-07" db="EMBL/GenBank/DDBJ databases">
        <title>High-quality genome of monoxenous trypanosomatid Leptomonas pyrrhocoris.</title>
        <authorList>
            <person name="Flegontov P."/>
            <person name="Butenko A."/>
            <person name="Firsov S."/>
            <person name="Vlcek C."/>
            <person name="Logacheva M.D."/>
            <person name="Field M."/>
            <person name="Filatov D."/>
            <person name="Flegontova O."/>
            <person name="Gerasimov E."/>
            <person name="Jackson A.P."/>
            <person name="Kelly S."/>
            <person name="Opperdoes F."/>
            <person name="O'Reilly A."/>
            <person name="Votypka J."/>
            <person name="Yurchenko V."/>
            <person name="Lukes J."/>
        </authorList>
    </citation>
    <scope>NUCLEOTIDE SEQUENCE [LARGE SCALE GENOMIC DNA]</scope>
    <source>
        <strain evidence="5">H10</strain>
    </source>
</reference>
<dbReference type="Pfam" id="PF00400">
    <property type="entry name" value="WD40"/>
    <property type="match status" value="2"/>
</dbReference>
<keyword evidence="1 3" id="KW-0853">WD repeat</keyword>
<dbReference type="AlphaFoldDB" id="A0A0M9FV37"/>
<dbReference type="InterPro" id="IPR001680">
    <property type="entry name" value="WD40_rpt"/>
</dbReference>
<evidence type="ECO:0000256" key="4">
    <source>
        <dbReference type="SAM" id="MobiDB-lite"/>
    </source>
</evidence>
<evidence type="ECO:0000256" key="2">
    <source>
        <dbReference type="ARBA" id="ARBA00022737"/>
    </source>
</evidence>
<dbReference type="SUPFAM" id="SSF50978">
    <property type="entry name" value="WD40 repeat-like"/>
    <property type="match status" value="1"/>
</dbReference>
<proteinExistence type="predicted"/>
<dbReference type="Proteomes" id="UP000037923">
    <property type="component" value="Unassembled WGS sequence"/>
</dbReference>
<dbReference type="EMBL" id="LGTL01000020">
    <property type="protein sequence ID" value="KPA76579.1"/>
    <property type="molecule type" value="Genomic_DNA"/>
</dbReference>
<dbReference type="GeneID" id="26908148"/>
<organism evidence="5 6">
    <name type="scientific">Leptomonas pyrrhocoris</name>
    <name type="common">Firebug parasite</name>
    <dbReference type="NCBI Taxonomy" id="157538"/>
    <lineage>
        <taxon>Eukaryota</taxon>
        <taxon>Discoba</taxon>
        <taxon>Euglenozoa</taxon>
        <taxon>Kinetoplastea</taxon>
        <taxon>Metakinetoplastina</taxon>
        <taxon>Trypanosomatida</taxon>
        <taxon>Trypanosomatidae</taxon>
        <taxon>Leishmaniinae</taxon>
        <taxon>Leptomonas</taxon>
    </lineage>
</organism>
<dbReference type="InterPro" id="IPR015943">
    <property type="entry name" value="WD40/YVTN_repeat-like_dom_sf"/>
</dbReference>
<dbReference type="InterPro" id="IPR051350">
    <property type="entry name" value="WD_repeat-ST_regulator"/>
</dbReference>
<feature type="repeat" description="WD" evidence="3">
    <location>
        <begin position="505"/>
        <end position="539"/>
    </location>
</feature>
<dbReference type="OrthoDB" id="674604at2759"/>
<evidence type="ECO:0000313" key="6">
    <source>
        <dbReference type="Proteomes" id="UP000037923"/>
    </source>
</evidence>
<name>A0A0M9FV37_LEPPY</name>
<evidence type="ECO:0000256" key="3">
    <source>
        <dbReference type="PROSITE-ProRule" id="PRU00221"/>
    </source>
</evidence>
<sequence length="656" mass="71760">MMNFQSASNGVGSGGQGDASSTEHNTFAPNPLADIESNDVTRSEMMQIIISWLIQQGFTASAQMLREEATSQFRGEHYLRKTLRTLCRSVEERNWDSAQKSLKKLQTKATVKSGLRTEGTSPAASLVRLLPFVLAQQQFLEMIEEDNDQRAFTFFMRTIKPFERSISREHFQKLTYLLTCKTVAESSNIYPEYRGWTAEQGRAQILQQIRTQMGNTDYANYCRHGNVCMTAPVELTRPLSLIFQQSFSFEIVARQHPDLVRRRQRATITSLSAPLDSQLPTTEPLVSIDVNALLRSMFPSLAPGDTRQCVKLTACQPFLSYSAVVVATESGAILWIPTGPVGGADVGGSSSSAEACATDRPHLLHQSKRPIRNLRRNGTKLLCWGSSQTIVLNLQLFLDGRSVAPGDDCVACTFTHTADVYAGCFFPCGSLAATGLSEGTVTIWDLITGTKLYEHLFSEYGVVSLVSNRTGSSYFAASKDSAIRVVDVATGVMTATLVSPIAMEICSLAISPSSTYLLTAYRGGTMRVWDILTGDLLPYRFTGTENNTKTRSPTAFGSSDTEVFCGGEDGCLYFWNLRSRDWSTNALASPHATDGSCNNNLYLSRAAGAGNLVHYTAQLPLHRLPITDVKVDGAFEVSCGEDGTVVLCTTCAHPRA</sequence>
<dbReference type="InterPro" id="IPR036322">
    <property type="entry name" value="WD40_repeat_dom_sf"/>
</dbReference>
<keyword evidence="6" id="KW-1185">Reference proteome</keyword>
<dbReference type="PROSITE" id="PS50896">
    <property type="entry name" value="LISH"/>
    <property type="match status" value="1"/>
</dbReference>
<protein>
    <recommendedName>
        <fullName evidence="7">Guanine nucleotide-binding protein subunit beta-like protein</fullName>
    </recommendedName>
</protein>
<dbReference type="OMA" id="EYRGWTA"/>
<evidence type="ECO:0000313" key="5">
    <source>
        <dbReference type="EMBL" id="KPA76579.1"/>
    </source>
</evidence>
<feature type="compositionally biased region" description="Polar residues" evidence="4">
    <location>
        <begin position="1"/>
        <end position="10"/>
    </location>
</feature>
<dbReference type="Gene3D" id="2.130.10.10">
    <property type="entry name" value="YVTN repeat-like/Quinoprotein amine dehydrogenase"/>
    <property type="match status" value="1"/>
</dbReference>
<keyword evidence="2" id="KW-0677">Repeat</keyword>
<dbReference type="PROSITE" id="PS50082">
    <property type="entry name" value="WD_REPEATS_2"/>
    <property type="match status" value="2"/>
</dbReference>
<accession>A0A0M9FV37</accession>
<dbReference type="SMART" id="SM00320">
    <property type="entry name" value="WD40"/>
    <property type="match status" value="5"/>
</dbReference>
<gene>
    <name evidence="5" type="ORF">ABB37_07863</name>
</gene>